<feature type="transmembrane region" description="Helical" evidence="7">
    <location>
        <begin position="21"/>
        <end position="41"/>
    </location>
</feature>
<dbReference type="GO" id="GO:0043565">
    <property type="term" value="F:sequence-specific DNA binding"/>
    <property type="evidence" value="ECO:0007669"/>
    <property type="project" value="InterPro"/>
</dbReference>
<feature type="repeat" description="TPR" evidence="6">
    <location>
        <begin position="285"/>
        <end position="318"/>
    </location>
</feature>
<evidence type="ECO:0000256" key="2">
    <source>
        <dbReference type="ARBA" id="ARBA00022490"/>
    </source>
</evidence>
<gene>
    <name evidence="9" type="ORF">SAMN06295967_12214</name>
</gene>
<protein>
    <submittedName>
        <fullName evidence="9">Tetratricopeptide repeat-containing protein</fullName>
    </submittedName>
</protein>
<evidence type="ECO:0000256" key="6">
    <source>
        <dbReference type="PROSITE-ProRule" id="PRU00339"/>
    </source>
</evidence>
<dbReference type="InterPro" id="IPR019734">
    <property type="entry name" value="TPR_rpt"/>
</dbReference>
<keyword evidence="7" id="KW-0472">Membrane</keyword>
<dbReference type="PROSITE" id="PS01124">
    <property type="entry name" value="HTH_ARAC_FAMILY_2"/>
    <property type="match status" value="1"/>
</dbReference>
<reference evidence="10" key="1">
    <citation type="submission" date="2017-06" db="EMBL/GenBank/DDBJ databases">
        <authorList>
            <person name="Varghese N."/>
            <person name="Submissions S."/>
        </authorList>
    </citation>
    <scope>NUCLEOTIDE SEQUENCE [LARGE SCALE GENOMIC DNA]</scope>
    <source>
        <strain evidence="10">5C</strain>
    </source>
</reference>
<feature type="transmembrane region" description="Helical" evidence="7">
    <location>
        <begin position="437"/>
        <end position="458"/>
    </location>
</feature>
<evidence type="ECO:0000256" key="1">
    <source>
        <dbReference type="ARBA" id="ARBA00004496"/>
    </source>
</evidence>
<dbReference type="Pfam" id="PF13181">
    <property type="entry name" value="TPR_8"/>
    <property type="match status" value="1"/>
</dbReference>
<evidence type="ECO:0000259" key="8">
    <source>
        <dbReference type="PROSITE" id="PS01124"/>
    </source>
</evidence>
<feature type="repeat" description="TPR" evidence="6">
    <location>
        <begin position="245"/>
        <end position="278"/>
    </location>
</feature>
<dbReference type="PANTHER" id="PTHR45954:SF1">
    <property type="entry name" value="LD33695P"/>
    <property type="match status" value="1"/>
</dbReference>
<dbReference type="InterPro" id="IPR052386">
    <property type="entry name" value="GPSM"/>
</dbReference>
<keyword evidence="7" id="KW-1133">Transmembrane helix</keyword>
<keyword evidence="2" id="KW-0963">Cytoplasm</keyword>
<dbReference type="PROSITE" id="PS50005">
    <property type="entry name" value="TPR"/>
    <property type="match status" value="3"/>
</dbReference>
<dbReference type="InterPro" id="IPR018060">
    <property type="entry name" value="HTH_AraC"/>
</dbReference>
<keyword evidence="6" id="KW-0802">TPR repeat</keyword>
<evidence type="ECO:0000313" key="9">
    <source>
        <dbReference type="EMBL" id="SNS75383.1"/>
    </source>
</evidence>
<dbReference type="InterPro" id="IPR009057">
    <property type="entry name" value="Homeodomain-like_sf"/>
</dbReference>
<keyword evidence="7" id="KW-0812">Transmembrane</keyword>
<comment type="subcellular location">
    <subcellularLocation>
        <location evidence="1">Cytoplasm</location>
    </subcellularLocation>
</comment>
<dbReference type="Pfam" id="PF12833">
    <property type="entry name" value="HTH_18"/>
    <property type="match status" value="1"/>
</dbReference>
<dbReference type="Gene3D" id="1.10.10.60">
    <property type="entry name" value="Homeodomain-like"/>
    <property type="match status" value="2"/>
</dbReference>
<dbReference type="GO" id="GO:0005092">
    <property type="term" value="F:GDP-dissociation inhibitor activity"/>
    <property type="evidence" value="ECO:0007669"/>
    <property type="project" value="TreeGrafter"/>
</dbReference>
<dbReference type="GO" id="GO:0005938">
    <property type="term" value="C:cell cortex"/>
    <property type="evidence" value="ECO:0007669"/>
    <property type="project" value="TreeGrafter"/>
</dbReference>
<organism evidence="9 10">
    <name type="scientific">Belliella buryatensis</name>
    <dbReference type="NCBI Taxonomy" id="1500549"/>
    <lineage>
        <taxon>Bacteria</taxon>
        <taxon>Pseudomonadati</taxon>
        <taxon>Bacteroidota</taxon>
        <taxon>Cytophagia</taxon>
        <taxon>Cytophagales</taxon>
        <taxon>Cyclobacteriaceae</taxon>
        <taxon>Belliella</taxon>
    </lineage>
</organism>
<dbReference type="GO" id="GO:0003700">
    <property type="term" value="F:DNA-binding transcription factor activity"/>
    <property type="evidence" value="ECO:0007669"/>
    <property type="project" value="InterPro"/>
</dbReference>
<dbReference type="AlphaFoldDB" id="A0A239H3J6"/>
<name>A0A239H3J6_9BACT</name>
<accession>A0A239H3J6</accession>
<dbReference type="SUPFAM" id="SSF48452">
    <property type="entry name" value="TPR-like"/>
    <property type="match status" value="1"/>
</dbReference>
<dbReference type="EMBL" id="FZOK01000022">
    <property type="protein sequence ID" value="SNS75383.1"/>
    <property type="molecule type" value="Genomic_DNA"/>
</dbReference>
<dbReference type="InterPro" id="IPR011990">
    <property type="entry name" value="TPR-like_helical_dom_sf"/>
</dbReference>
<dbReference type="Gene3D" id="1.25.40.10">
    <property type="entry name" value="Tetratricopeptide repeat domain"/>
    <property type="match status" value="2"/>
</dbReference>
<dbReference type="Proteomes" id="UP000198480">
    <property type="component" value="Unassembled WGS sequence"/>
</dbReference>
<feature type="domain" description="HTH araC/xylS-type" evidence="8">
    <location>
        <begin position="508"/>
        <end position="613"/>
    </location>
</feature>
<dbReference type="Pfam" id="PF13424">
    <property type="entry name" value="TPR_12"/>
    <property type="match status" value="1"/>
</dbReference>
<evidence type="ECO:0000256" key="3">
    <source>
        <dbReference type="ARBA" id="ARBA00022737"/>
    </source>
</evidence>
<keyword evidence="5" id="KW-0804">Transcription</keyword>
<proteinExistence type="predicted"/>
<evidence type="ECO:0000256" key="7">
    <source>
        <dbReference type="SAM" id="Phobius"/>
    </source>
</evidence>
<keyword evidence="4" id="KW-0805">Transcription regulation</keyword>
<dbReference type="RefSeq" id="WP_089242485.1">
    <property type="nucleotide sequence ID" value="NZ_FZOK01000022.1"/>
</dbReference>
<dbReference type="PANTHER" id="PTHR45954">
    <property type="entry name" value="LD33695P"/>
    <property type="match status" value="1"/>
</dbReference>
<keyword evidence="10" id="KW-1185">Reference proteome</keyword>
<evidence type="ECO:0000256" key="5">
    <source>
        <dbReference type="ARBA" id="ARBA00023163"/>
    </source>
</evidence>
<dbReference type="SUPFAM" id="SSF46689">
    <property type="entry name" value="Homeodomain-like"/>
    <property type="match status" value="1"/>
</dbReference>
<dbReference type="SMART" id="SM00342">
    <property type="entry name" value="HTH_ARAC"/>
    <property type="match status" value="1"/>
</dbReference>
<feature type="repeat" description="TPR" evidence="6">
    <location>
        <begin position="205"/>
        <end position="238"/>
    </location>
</feature>
<dbReference type="SMART" id="SM00028">
    <property type="entry name" value="TPR"/>
    <property type="match status" value="5"/>
</dbReference>
<evidence type="ECO:0000313" key="10">
    <source>
        <dbReference type="Proteomes" id="UP000198480"/>
    </source>
</evidence>
<evidence type="ECO:0000256" key="4">
    <source>
        <dbReference type="ARBA" id="ARBA00023015"/>
    </source>
</evidence>
<keyword evidence="3" id="KW-0677">Repeat</keyword>
<dbReference type="GO" id="GO:0001965">
    <property type="term" value="F:G-protein alpha-subunit binding"/>
    <property type="evidence" value="ECO:0007669"/>
    <property type="project" value="TreeGrafter"/>
</dbReference>
<dbReference type="OrthoDB" id="704028at2"/>
<sequence>MIPLFQDKMLKIIWFKVNQLIIVRKTLPILLIFYFLIPPIVNVSFAYQNQETVTFELENMDLFNLSDSSISILQEQFPMIKKNLATKDLELFLEEFEIDQTLPKEEDAEILKVIYVQHNKKLKKQTKINLLLKLAYIYNRQIKSKEVIATLEELKHYDLSESELALSQYYFGLAEQDKSNFETALSYYLKALPVFEKQKDQKNLTGIYSDLGRLYNSNKDYKKSINYYLKAVSTAETMMDTSLIAKTYSNIGTTYERMQEDELAIEFYIKGMELSKVLQDSLKLAQNLLNIGNVYTKLKNYPKAHEYYLQSLVICQQKNIAYGKLLNYLNMGFNAKDWGKYDLGLAMTDSGLQQIDLMDLPLEKVSLLQNKSEILANMGKFENAYLLLLEAEKLEKEIFDQEKQARIEELTVKYETTIKQKELENANLQIKSSEQSIRFLIILFCLILIATAVLVAFYRSRAMKIKALYLKNLEILATYKNNRSSIKKQIDEKIIPNKNSDQFEQLFEQINHLLIQEEAYKDADFNLNSLAQQVKSNSKYVSQAIQQETSKNFNTYINHLRVMEAQKLIQESYKDINLNLTDVMYACGFKSRSTFYTAFQKETGMSPKQYKDLALSDIGKQFNDTD</sequence>